<organism evidence="7 8">
    <name type="scientific">Thioalbus denitrificans</name>
    <dbReference type="NCBI Taxonomy" id="547122"/>
    <lineage>
        <taxon>Bacteria</taxon>
        <taxon>Pseudomonadati</taxon>
        <taxon>Pseudomonadota</taxon>
        <taxon>Gammaproteobacteria</taxon>
        <taxon>Chromatiales</taxon>
        <taxon>Ectothiorhodospiraceae</taxon>
        <taxon>Thioalbus</taxon>
    </lineage>
</organism>
<keyword evidence="3" id="KW-0812">Transmembrane</keyword>
<keyword evidence="5" id="KW-0472">Membrane</keyword>
<evidence type="ECO:0000256" key="6">
    <source>
        <dbReference type="RuleBase" id="RU363076"/>
    </source>
</evidence>
<reference evidence="7 8" key="1">
    <citation type="submission" date="2018-07" db="EMBL/GenBank/DDBJ databases">
        <title>Genomic Encyclopedia of Type Strains, Phase IV (KMG-IV): sequencing the most valuable type-strain genomes for metagenomic binning, comparative biology and taxonomic classification.</title>
        <authorList>
            <person name="Goeker M."/>
        </authorList>
    </citation>
    <scope>NUCLEOTIDE SEQUENCE [LARGE SCALE GENOMIC DNA]</scope>
    <source>
        <strain evidence="7 8">DSM 26407</strain>
    </source>
</reference>
<dbReference type="OrthoDB" id="9789940at2"/>
<dbReference type="PANTHER" id="PTHR23427">
    <property type="entry name" value="SURFEIT LOCUS PROTEIN"/>
    <property type="match status" value="1"/>
</dbReference>
<dbReference type="PROSITE" id="PS50895">
    <property type="entry name" value="SURF1"/>
    <property type="match status" value="1"/>
</dbReference>
<dbReference type="GO" id="GO:0005886">
    <property type="term" value="C:plasma membrane"/>
    <property type="evidence" value="ECO:0007669"/>
    <property type="project" value="UniProtKB-SubCell"/>
</dbReference>
<protein>
    <recommendedName>
        <fullName evidence="6">SURF1-like protein</fullName>
    </recommendedName>
</protein>
<evidence type="ECO:0000313" key="7">
    <source>
        <dbReference type="EMBL" id="RCX31319.1"/>
    </source>
</evidence>
<proteinExistence type="inferred from homology"/>
<gene>
    <name evidence="7" type="ORF">DFQ59_103287</name>
</gene>
<comment type="subcellular location">
    <subcellularLocation>
        <location evidence="6">Cell membrane</location>
        <topology evidence="6">Multi-pass membrane protein</topology>
    </subcellularLocation>
    <subcellularLocation>
        <location evidence="1">Membrane</location>
    </subcellularLocation>
</comment>
<dbReference type="RefSeq" id="WP_114279487.1">
    <property type="nucleotide sequence ID" value="NZ_QPJY01000003.1"/>
</dbReference>
<dbReference type="AlphaFoldDB" id="A0A369CBQ0"/>
<evidence type="ECO:0000256" key="5">
    <source>
        <dbReference type="ARBA" id="ARBA00023136"/>
    </source>
</evidence>
<evidence type="ECO:0000256" key="2">
    <source>
        <dbReference type="ARBA" id="ARBA00007165"/>
    </source>
</evidence>
<dbReference type="Proteomes" id="UP000252707">
    <property type="component" value="Unassembled WGS sequence"/>
</dbReference>
<dbReference type="InterPro" id="IPR002994">
    <property type="entry name" value="Surf1/Shy1"/>
</dbReference>
<evidence type="ECO:0000256" key="1">
    <source>
        <dbReference type="ARBA" id="ARBA00004370"/>
    </source>
</evidence>
<sequence>MSLSRAGHAPLRLRPRLLPSLAVLLLLPLLLGLGAWQLDRAAQKRALAAALNAAGDAPPVQILPGTDAEAVRELAYRRVAAYGRYAPERQLLLDNQIHDGRPGFRVFTPLRLGNGHSAVLVDRGWLPMGATRDQLPALALALATDDRLVRGLLTPPPDVGLRLGDGMANPGRWPRLVQYLDPTRLAPELGVRLLPYVIRLDPGAPDGYLREPPALPFGPERHLGYAVQWFALAATLALLWLRYSLVRAPAPARPEPTDTETPGHVRHG</sequence>
<dbReference type="Pfam" id="PF02104">
    <property type="entry name" value="SURF1"/>
    <property type="match status" value="1"/>
</dbReference>
<keyword evidence="8" id="KW-1185">Reference proteome</keyword>
<evidence type="ECO:0000256" key="3">
    <source>
        <dbReference type="ARBA" id="ARBA00022692"/>
    </source>
</evidence>
<keyword evidence="4" id="KW-1133">Transmembrane helix</keyword>
<evidence type="ECO:0000313" key="8">
    <source>
        <dbReference type="Proteomes" id="UP000252707"/>
    </source>
</evidence>
<name>A0A369CBQ0_9GAMM</name>
<evidence type="ECO:0000256" key="4">
    <source>
        <dbReference type="ARBA" id="ARBA00022989"/>
    </source>
</evidence>
<dbReference type="PANTHER" id="PTHR23427:SF2">
    <property type="entry name" value="SURFEIT LOCUS PROTEIN 1"/>
    <property type="match status" value="1"/>
</dbReference>
<accession>A0A369CBQ0</accession>
<comment type="similarity">
    <text evidence="2 6">Belongs to the SURF1 family.</text>
</comment>
<dbReference type="InterPro" id="IPR045214">
    <property type="entry name" value="Surf1/Surf4"/>
</dbReference>
<dbReference type="EMBL" id="QPJY01000003">
    <property type="protein sequence ID" value="RCX31319.1"/>
    <property type="molecule type" value="Genomic_DNA"/>
</dbReference>
<dbReference type="CDD" id="cd06662">
    <property type="entry name" value="SURF1"/>
    <property type="match status" value="1"/>
</dbReference>
<comment type="caution">
    <text evidence="7">The sequence shown here is derived from an EMBL/GenBank/DDBJ whole genome shotgun (WGS) entry which is preliminary data.</text>
</comment>
<keyword evidence="6" id="KW-1003">Cell membrane</keyword>